<name>A0AAU7NUG9_9GAMM</name>
<dbReference type="AlphaFoldDB" id="A0AAU7NUG9"/>
<evidence type="ECO:0000256" key="4">
    <source>
        <dbReference type="ARBA" id="ARBA00007974"/>
    </source>
</evidence>
<dbReference type="Gene3D" id="1.10.530.10">
    <property type="match status" value="1"/>
</dbReference>
<evidence type="ECO:0000256" key="7">
    <source>
        <dbReference type="ARBA" id="ARBA00022795"/>
    </source>
</evidence>
<dbReference type="InterPro" id="IPR019301">
    <property type="entry name" value="Flagellar_prot_FlgJ_N"/>
</dbReference>
<evidence type="ECO:0000256" key="3">
    <source>
        <dbReference type="ARBA" id="ARBA00006880"/>
    </source>
</evidence>
<dbReference type="EMBL" id="CP157743">
    <property type="protein sequence ID" value="XBS20644.1"/>
    <property type="molecule type" value="Genomic_DNA"/>
</dbReference>
<dbReference type="Pfam" id="PF10135">
    <property type="entry name" value="Rod-binding"/>
    <property type="match status" value="1"/>
</dbReference>
<evidence type="ECO:0000259" key="12">
    <source>
        <dbReference type="SMART" id="SM00047"/>
    </source>
</evidence>
<keyword evidence="8 13" id="KW-0378">Hydrolase</keyword>
<keyword evidence="9" id="KW-0326">Glycosidase</keyword>
<evidence type="ECO:0000256" key="6">
    <source>
        <dbReference type="ARBA" id="ARBA00022764"/>
    </source>
</evidence>
<keyword evidence="13" id="KW-0966">Cell projection</keyword>
<dbReference type="GO" id="GO:0071555">
    <property type="term" value="P:cell wall organization"/>
    <property type="evidence" value="ECO:0007669"/>
    <property type="project" value="UniProtKB-KW"/>
</dbReference>
<evidence type="ECO:0000256" key="10">
    <source>
        <dbReference type="ARBA" id="ARBA00023316"/>
    </source>
</evidence>
<feature type="domain" description="Mannosyl-glycoprotein endo-beta-N-acetylglucosamidase-like" evidence="12">
    <location>
        <begin position="146"/>
        <end position="303"/>
    </location>
</feature>
<dbReference type="InterPro" id="IPR023346">
    <property type="entry name" value="Lysozyme-like_dom_sf"/>
</dbReference>
<dbReference type="PANTHER" id="PTHR33308">
    <property type="entry name" value="PEPTIDOGLYCAN HYDROLASE FLGJ"/>
    <property type="match status" value="1"/>
</dbReference>
<protein>
    <recommendedName>
        <fullName evidence="5">Peptidoglycan hydrolase FlgJ</fullName>
    </recommendedName>
    <alternativeName>
        <fullName evidence="11">Muramidase FlgJ</fullName>
    </alternativeName>
</protein>
<dbReference type="Pfam" id="PF01832">
    <property type="entry name" value="Glucosaminidase"/>
    <property type="match status" value="1"/>
</dbReference>
<dbReference type="PRINTS" id="PR01002">
    <property type="entry name" value="FLGFLGJ"/>
</dbReference>
<evidence type="ECO:0000256" key="9">
    <source>
        <dbReference type="ARBA" id="ARBA00023295"/>
    </source>
</evidence>
<dbReference type="RefSeq" id="WP_349431716.1">
    <property type="nucleotide sequence ID" value="NZ_CP157743.1"/>
</dbReference>
<keyword evidence="13" id="KW-0969">Cilium</keyword>
<evidence type="ECO:0000313" key="14">
    <source>
        <dbReference type="Proteomes" id="UP001225378"/>
    </source>
</evidence>
<evidence type="ECO:0000256" key="11">
    <source>
        <dbReference type="ARBA" id="ARBA00030835"/>
    </source>
</evidence>
<dbReference type="InterPro" id="IPR051056">
    <property type="entry name" value="Glycosyl_Hydrolase_73"/>
</dbReference>
<reference evidence="13 14" key="1">
    <citation type="journal article" date="2024" name="Microbiology">
        <title>Methylomarinum rosea sp. nov., a novel halophilic methanotrophic bacterium from the hypersaline Lake Elton.</title>
        <authorList>
            <person name="Suleimanov R.Z."/>
            <person name="Oshkin I.Y."/>
            <person name="Danilova O.V."/>
            <person name="Suzina N.E."/>
            <person name="Dedysh S.N."/>
        </authorList>
    </citation>
    <scope>NUCLEOTIDE SEQUENCE [LARGE SCALE GENOMIC DNA]</scope>
    <source>
        <strain evidence="13 14">Ch1-1</strain>
    </source>
</reference>
<dbReference type="GO" id="GO:0016798">
    <property type="term" value="F:hydrolase activity, acting on glycosyl bonds"/>
    <property type="evidence" value="ECO:0007669"/>
    <property type="project" value="UniProtKB-KW"/>
</dbReference>
<dbReference type="GO" id="GO:0071973">
    <property type="term" value="P:bacterial-type flagellum-dependent cell motility"/>
    <property type="evidence" value="ECO:0007669"/>
    <property type="project" value="TreeGrafter"/>
</dbReference>
<evidence type="ECO:0000256" key="5">
    <source>
        <dbReference type="ARBA" id="ARBA00013433"/>
    </source>
</evidence>
<comment type="subcellular location">
    <subcellularLocation>
        <location evidence="2">Periplasm</location>
    </subcellularLocation>
</comment>
<keyword evidence="14" id="KW-1185">Reference proteome</keyword>
<dbReference type="NCBIfam" id="TIGR02541">
    <property type="entry name" value="flagell_FlgJ"/>
    <property type="match status" value="1"/>
</dbReference>
<accession>A0AAU7NUG9</accession>
<dbReference type="InterPro" id="IPR002901">
    <property type="entry name" value="MGlyc_endo_b_GlcNAc-like_dom"/>
</dbReference>
<proteinExistence type="inferred from homology"/>
<keyword evidence="10" id="KW-0961">Cell wall biogenesis/degradation</keyword>
<dbReference type="Gene3D" id="2.10.70.40">
    <property type="entry name" value="peptidoglycan hydrolase"/>
    <property type="match status" value="1"/>
</dbReference>
<dbReference type="GO" id="GO:0042597">
    <property type="term" value="C:periplasmic space"/>
    <property type="evidence" value="ECO:0007669"/>
    <property type="project" value="UniProtKB-SubCell"/>
</dbReference>
<comment type="similarity">
    <text evidence="4">In the C-terminal section; belongs to the glycosyl hydrolase 73 family.</text>
</comment>
<sequence length="315" mass="34786">MLNVQSADVYTDFNGLAKLKSQARNDSPEAIKQVAKQFESVFLTMVLKSMRQAKLADGLLDSDQSEFYRDMYDQQMALHLSGEPGIGLAELIAEQLSPKKNEAQSKLSVEDYLNRSVAAPIKSHPVKSHDVQALSRKSGATEVKKTVDQPIASQEQFVEQLRPYAEQAGAELGVDPDILLAQAALETGWGKSVLKHRDGASSFNLFNIKADKSWRGQQVSQAALEFSDGVGRKKMAAFRAYDSYQASFDDYARFIKDNPRYGNALKKAADPGRYMRELQQAGYATDPNYAAKVLRIYRGDAINGNAAMVAMVAMK</sequence>
<dbReference type="SUPFAM" id="SSF53955">
    <property type="entry name" value="Lysozyme-like"/>
    <property type="match status" value="1"/>
</dbReference>
<evidence type="ECO:0000256" key="8">
    <source>
        <dbReference type="ARBA" id="ARBA00022801"/>
    </source>
</evidence>
<dbReference type="SMART" id="SM00047">
    <property type="entry name" value="LYZ2"/>
    <property type="match status" value="1"/>
</dbReference>
<gene>
    <name evidence="13" type="primary">flgJ</name>
    <name evidence="13" type="ORF">Q9L42_000510</name>
</gene>
<comment type="function">
    <text evidence="1">Flagellum-specific muramidase which hydrolyzes the peptidoglycan layer to assemble the rod structure in the periplasmic space.</text>
</comment>
<dbReference type="Proteomes" id="UP001225378">
    <property type="component" value="Chromosome"/>
</dbReference>
<keyword evidence="7" id="KW-1005">Bacterial flagellum biogenesis</keyword>
<evidence type="ECO:0000256" key="1">
    <source>
        <dbReference type="ARBA" id="ARBA00002954"/>
    </source>
</evidence>
<dbReference type="GO" id="GO:0044780">
    <property type="term" value="P:bacterial-type flagellum assembly"/>
    <property type="evidence" value="ECO:0007669"/>
    <property type="project" value="InterPro"/>
</dbReference>
<evidence type="ECO:0000313" key="13">
    <source>
        <dbReference type="EMBL" id="XBS20644.1"/>
    </source>
</evidence>
<organism evidence="13 14">
    <name type="scientific">Methylomarinum roseum</name>
    <dbReference type="NCBI Taxonomy" id="3067653"/>
    <lineage>
        <taxon>Bacteria</taxon>
        <taxon>Pseudomonadati</taxon>
        <taxon>Pseudomonadota</taxon>
        <taxon>Gammaproteobacteria</taxon>
        <taxon>Methylococcales</taxon>
        <taxon>Methylococcaceae</taxon>
        <taxon>Methylomarinum</taxon>
    </lineage>
</organism>
<keyword evidence="6" id="KW-0574">Periplasm</keyword>
<dbReference type="InterPro" id="IPR013377">
    <property type="entry name" value="FlgJ"/>
</dbReference>
<comment type="similarity">
    <text evidence="3">In the N-terminal section; belongs to the FlgJ family.</text>
</comment>
<keyword evidence="13" id="KW-0282">Flagellum</keyword>
<dbReference type="KEGG" id="mech:Q9L42_000510"/>
<dbReference type="GO" id="GO:0004040">
    <property type="term" value="F:amidase activity"/>
    <property type="evidence" value="ECO:0007669"/>
    <property type="project" value="InterPro"/>
</dbReference>
<dbReference type="PANTHER" id="PTHR33308:SF9">
    <property type="entry name" value="PEPTIDOGLYCAN HYDROLASE FLGJ"/>
    <property type="match status" value="1"/>
</dbReference>
<evidence type="ECO:0000256" key="2">
    <source>
        <dbReference type="ARBA" id="ARBA00004418"/>
    </source>
</evidence>